<feature type="compositionally biased region" description="Low complexity" evidence="1">
    <location>
        <begin position="48"/>
        <end position="61"/>
    </location>
</feature>
<evidence type="ECO:0000313" key="3">
    <source>
        <dbReference type="Proteomes" id="UP000054270"/>
    </source>
</evidence>
<name>A0A0D2PC80_HYPSF</name>
<keyword evidence="3" id="KW-1185">Reference proteome</keyword>
<dbReference type="EMBL" id="KN817596">
    <property type="protein sequence ID" value="KJA17915.1"/>
    <property type="molecule type" value="Genomic_DNA"/>
</dbReference>
<accession>A0A0D2PC80</accession>
<organism evidence="2 3">
    <name type="scientific">Hypholoma sublateritium (strain FD-334 SS-4)</name>
    <dbReference type="NCBI Taxonomy" id="945553"/>
    <lineage>
        <taxon>Eukaryota</taxon>
        <taxon>Fungi</taxon>
        <taxon>Dikarya</taxon>
        <taxon>Basidiomycota</taxon>
        <taxon>Agaricomycotina</taxon>
        <taxon>Agaricomycetes</taxon>
        <taxon>Agaricomycetidae</taxon>
        <taxon>Agaricales</taxon>
        <taxon>Agaricineae</taxon>
        <taxon>Strophariaceae</taxon>
        <taxon>Hypholoma</taxon>
    </lineage>
</organism>
<sequence length="656" mass="71692">MPPSPGPSPPALQERFPRTPRHARWVFPPHAPPASARAYPAPRAARLASLPGVSTSDAPRLLPLPPPPDCASQPSRPPSEEECYIAAGARSARTLVRACDRPLWADLFPSLVSRRAAHSHRTTTIRPDYASQSGGLPSEGDYLHPCGRLQRTCTRARGRPLCVRLVPFARSFAALPPPTAQRRHDPITNRSPADRRARANKSLRASAARARMRACEWSPAMSEMDSLARSFAALPPTVPLRRHDPIIHRSAADRRARANICIPQTPAAHARLSSLAHSPRCPTLHSASSLCDPYDAPLQRSGRPPSEVECLHPAGARSARARARARSPAMGIMIAFARSLARRPSLATLPTPIAPPYRSPANRREDEQIPAGAHDVRTRKCAWSPAMGGVVCLRSLARRLPPPIAPRRYSQIIYRRSTDHRARSDASLRASAAHAHLYARAVARSGRVYPPSLPRSPRFPFSSLRLCATAAQLGAEHRARTNAVLLPALAAHAPGRARGRPLSADLLPSLAHSPICPPCTAIYNTMRDAAHLRGEHRARTNAPSLSAPARYRLTSDPARWFAARCTAICTLRAYTETHIQVRSARICPHSPHRFPSGCGKAYNGCSTSLVRGWRIHVNSHATSWRTNVLPSSHNERARSVTPYARHRDRRPPPTGA</sequence>
<dbReference type="AlphaFoldDB" id="A0A0D2PC80"/>
<feature type="region of interest" description="Disordered" evidence="1">
    <location>
        <begin position="176"/>
        <end position="201"/>
    </location>
</feature>
<feature type="region of interest" description="Disordered" evidence="1">
    <location>
        <begin position="1"/>
        <end position="20"/>
    </location>
</feature>
<gene>
    <name evidence="2" type="ORF">HYPSUDRAFT_205772</name>
</gene>
<dbReference type="Proteomes" id="UP000054270">
    <property type="component" value="Unassembled WGS sequence"/>
</dbReference>
<reference evidence="3" key="1">
    <citation type="submission" date="2014-04" db="EMBL/GenBank/DDBJ databases">
        <title>Evolutionary Origins and Diversification of the Mycorrhizal Mutualists.</title>
        <authorList>
            <consortium name="DOE Joint Genome Institute"/>
            <consortium name="Mycorrhizal Genomics Consortium"/>
            <person name="Kohler A."/>
            <person name="Kuo A."/>
            <person name="Nagy L.G."/>
            <person name="Floudas D."/>
            <person name="Copeland A."/>
            <person name="Barry K.W."/>
            <person name="Cichocki N."/>
            <person name="Veneault-Fourrey C."/>
            <person name="LaButti K."/>
            <person name="Lindquist E.A."/>
            <person name="Lipzen A."/>
            <person name="Lundell T."/>
            <person name="Morin E."/>
            <person name="Murat C."/>
            <person name="Riley R."/>
            <person name="Ohm R."/>
            <person name="Sun H."/>
            <person name="Tunlid A."/>
            <person name="Henrissat B."/>
            <person name="Grigoriev I.V."/>
            <person name="Hibbett D.S."/>
            <person name="Martin F."/>
        </authorList>
    </citation>
    <scope>NUCLEOTIDE SEQUENCE [LARGE SCALE GENOMIC DNA]</scope>
    <source>
        <strain evidence="3">FD-334 SS-4</strain>
    </source>
</reference>
<protein>
    <submittedName>
        <fullName evidence="2">Uncharacterized protein</fullName>
    </submittedName>
</protein>
<feature type="region of interest" description="Disordered" evidence="1">
    <location>
        <begin position="628"/>
        <end position="656"/>
    </location>
</feature>
<evidence type="ECO:0000313" key="2">
    <source>
        <dbReference type="EMBL" id="KJA17915.1"/>
    </source>
</evidence>
<feature type="region of interest" description="Disordered" evidence="1">
    <location>
        <begin position="48"/>
        <end position="79"/>
    </location>
</feature>
<proteinExistence type="predicted"/>
<evidence type="ECO:0000256" key="1">
    <source>
        <dbReference type="SAM" id="MobiDB-lite"/>
    </source>
</evidence>
<feature type="compositionally biased region" description="Pro residues" evidence="1">
    <location>
        <begin position="1"/>
        <end position="10"/>
    </location>
</feature>
<feature type="compositionally biased region" description="Basic and acidic residues" evidence="1">
    <location>
        <begin position="182"/>
        <end position="197"/>
    </location>
</feature>
<feature type="region of interest" description="Disordered" evidence="1">
    <location>
        <begin position="347"/>
        <end position="366"/>
    </location>
</feature>